<gene>
    <name evidence="1" type="ORF">Taro_055422</name>
</gene>
<organism evidence="1 2">
    <name type="scientific">Colocasia esculenta</name>
    <name type="common">Wild taro</name>
    <name type="synonym">Arum esculentum</name>
    <dbReference type="NCBI Taxonomy" id="4460"/>
    <lineage>
        <taxon>Eukaryota</taxon>
        <taxon>Viridiplantae</taxon>
        <taxon>Streptophyta</taxon>
        <taxon>Embryophyta</taxon>
        <taxon>Tracheophyta</taxon>
        <taxon>Spermatophyta</taxon>
        <taxon>Magnoliopsida</taxon>
        <taxon>Liliopsida</taxon>
        <taxon>Araceae</taxon>
        <taxon>Aroideae</taxon>
        <taxon>Colocasieae</taxon>
        <taxon>Colocasia</taxon>
    </lineage>
</organism>
<keyword evidence="2" id="KW-1185">Reference proteome</keyword>
<sequence>MAEVRFPQNCVVLVSGYCCAALKAEVHRLVALCSGEDCSMLVSAIAVLPQSLRCAVGLAGAFWRLFPERCLGGSCGGSPHSCFALFRLSLLSLGGDELLSLPVGLSALQSAWAFPVKALCAWPCVWLLRWPACLVVRFQVFLVMLVDFVCPRGSGGLLHFLASRMLVQMVVW</sequence>
<comment type="caution">
    <text evidence="1">The sequence shown here is derived from an EMBL/GenBank/DDBJ whole genome shotgun (WGS) entry which is preliminary data.</text>
</comment>
<dbReference type="EMBL" id="NMUH01012782">
    <property type="protein sequence ID" value="MQM22371.1"/>
    <property type="molecule type" value="Genomic_DNA"/>
</dbReference>
<name>A0A843XTJ0_COLES</name>
<proteinExistence type="predicted"/>
<reference evidence="1" key="1">
    <citation type="submission" date="2017-07" db="EMBL/GenBank/DDBJ databases">
        <title>Taro Niue Genome Assembly and Annotation.</title>
        <authorList>
            <person name="Atibalentja N."/>
            <person name="Keating K."/>
            <person name="Fields C.J."/>
        </authorList>
    </citation>
    <scope>NUCLEOTIDE SEQUENCE</scope>
    <source>
        <strain evidence="1">Niue_2</strain>
        <tissue evidence="1">Leaf</tissue>
    </source>
</reference>
<dbReference type="Proteomes" id="UP000652761">
    <property type="component" value="Unassembled WGS sequence"/>
</dbReference>
<dbReference type="AlphaFoldDB" id="A0A843XTJ0"/>
<accession>A0A843XTJ0</accession>
<protein>
    <submittedName>
        <fullName evidence="1">Uncharacterized protein</fullName>
    </submittedName>
</protein>
<evidence type="ECO:0000313" key="2">
    <source>
        <dbReference type="Proteomes" id="UP000652761"/>
    </source>
</evidence>
<evidence type="ECO:0000313" key="1">
    <source>
        <dbReference type="EMBL" id="MQM22371.1"/>
    </source>
</evidence>